<dbReference type="RefSeq" id="XP_048261440.1">
    <property type="nucleotide sequence ID" value="XM_048405483.1"/>
</dbReference>
<dbReference type="PROSITE" id="PS50215">
    <property type="entry name" value="ADAM_MEPRO"/>
    <property type="match status" value="1"/>
</dbReference>
<evidence type="ECO:0000256" key="2">
    <source>
        <dbReference type="SAM" id="SignalP"/>
    </source>
</evidence>
<accession>A0A9C6S8A8</accession>
<dbReference type="Pfam" id="PF01421">
    <property type="entry name" value="Reprolysin"/>
    <property type="match status" value="1"/>
</dbReference>
<dbReference type="GeneID" id="125385015"/>
<evidence type="ECO:0000256" key="1">
    <source>
        <dbReference type="PROSITE-ProRule" id="PRU00276"/>
    </source>
</evidence>
<dbReference type="PANTHER" id="PTHR11905">
    <property type="entry name" value="ADAM A DISINTEGRIN AND METALLOPROTEASE DOMAIN"/>
    <property type="match status" value="1"/>
</dbReference>
<keyword evidence="2" id="KW-0732">Signal</keyword>
<proteinExistence type="predicted"/>
<dbReference type="GO" id="GO:0004222">
    <property type="term" value="F:metalloendopeptidase activity"/>
    <property type="evidence" value="ECO:0007669"/>
    <property type="project" value="InterPro"/>
</dbReference>
<name>A0A9C6S8A8_BOMTE</name>
<sequence length="473" mass="54367">MTRSKLPSFLLATWLLGTIATKSRMSDFLQSLQEYEIVYPRVIPNESARNRRSTHEDRETWREYLHQEPVFLEISNWTLRTMANDRLILSSNFTVNWVRQGKTKSERRNAKANCDLRQGSLEGDASSFVVVTICEEEVYALMLIGQRSFFVQPLTNGQHVMFQPKNEKWWSIRNNSSFVSVNPENPAGEKDRYRDGFSSFVRRLDVGDWLIDLPTSLPIMLGFYNLSGDVFDVEYPEAEKLILYDEKDDVSTEYNDTIVEELSIDVNPVEKCSESTTPQLLRRIGRRVDPRLIINPNLYKITNPEEIGYFSGPKWQRNRLSKKRPTAKDSPPRWLELGIAADYSVVDFHGIRVQQYTLAPLNIVSAIYMDPSLESNMILVIVRVILYAEKRDVMVRRGDARRSLENVNKWNRKMLSSKDVNHDVAVWLTRLDIGGPSGYAPVSGVCYPARSCALNRDEGLTSAFIIAHEVAHM</sequence>
<organism evidence="4 5">
    <name type="scientific">Bombus terrestris</name>
    <name type="common">Buff-tailed bumblebee</name>
    <name type="synonym">Apis terrestris</name>
    <dbReference type="NCBI Taxonomy" id="30195"/>
    <lineage>
        <taxon>Eukaryota</taxon>
        <taxon>Metazoa</taxon>
        <taxon>Ecdysozoa</taxon>
        <taxon>Arthropoda</taxon>
        <taxon>Hexapoda</taxon>
        <taxon>Insecta</taxon>
        <taxon>Pterygota</taxon>
        <taxon>Neoptera</taxon>
        <taxon>Endopterygota</taxon>
        <taxon>Hymenoptera</taxon>
        <taxon>Apocrita</taxon>
        <taxon>Aculeata</taxon>
        <taxon>Apoidea</taxon>
        <taxon>Anthophila</taxon>
        <taxon>Apidae</taxon>
        <taxon>Bombus</taxon>
        <taxon>Bombus</taxon>
    </lineage>
</organism>
<evidence type="ECO:0000313" key="4">
    <source>
        <dbReference type="Proteomes" id="UP000835206"/>
    </source>
</evidence>
<dbReference type="InterPro" id="IPR024079">
    <property type="entry name" value="MetalloPept_cat_dom_sf"/>
</dbReference>
<keyword evidence="4" id="KW-1185">Reference proteome</keyword>
<dbReference type="InterPro" id="IPR001590">
    <property type="entry name" value="Peptidase_M12B"/>
</dbReference>
<protein>
    <submittedName>
        <fullName evidence="5">A disintegrin and metalloproteinase with thrombospondin motifs 3-like</fullName>
    </submittedName>
</protein>
<gene>
    <name evidence="5" type="primary">LOC125385015</name>
</gene>
<comment type="caution">
    <text evidence="1">Lacks conserved residue(s) required for the propagation of feature annotation.</text>
</comment>
<dbReference type="Gene3D" id="3.40.390.10">
    <property type="entry name" value="Collagenase (Catalytic Domain)"/>
    <property type="match status" value="1"/>
</dbReference>
<feature type="domain" description="Peptidase M12B" evidence="3">
    <location>
        <begin position="333"/>
        <end position="473"/>
    </location>
</feature>
<feature type="active site" evidence="1">
    <location>
        <position position="469"/>
    </location>
</feature>
<feature type="chain" id="PRO_5038876646" evidence="2">
    <location>
        <begin position="21"/>
        <end position="473"/>
    </location>
</feature>
<dbReference type="KEGG" id="bter:125385015"/>
<dbReference type="AlphaFoldDB" id="A0A9C6S8A8"/>
<evidence type="ECO:0000313" key="5">
    <source>
        <dbReference type="RefSeq" id="XP_048261440.1"/>
    </source>
</evidence>
<dbReference type="GO" id="GO:0006508">
    <property type="term" value="P:proteolysis"/>
    <property type="evidence" value="ECO:0007669"/>
    <property type="project" value="InterPro"/>
</dbReference>
<dbReference type="OrthoDB" id="7609989at2759"/>
<feature type="signal peptide" evidence="2">
    <location>
        <begin position="1"/>
        <end position="20"/>
    </location>
</feature>
<dbReference type="Proteomes" id="UP000835206">
    <property type="component" value="Chromosome 4"/>
</dbReference>
<dbReference type="SUPFAM" id="SSF55486">
    <property type="entry name" value="Metalloproteases ('zincins'), catalytic domain"/>
    <property type="match status" value="1"/>
</dbReference>
<evidence type="ECO:0000259" key="3">
    <source>
        <dbReference type="PROSITE" id="PS50215"/>
    </source>
</evidence>
<dbReference type="PANTHER" id="PTHR11905:SF256">
    <property type="entry name" value="PEPTIDASE M12B DOMAIN-CONTAINING PROTEIN"/>
    <property type="match status" value="1"/>
</dbReference>
<reference evidence="5" key="1">
    <citation type="submission" date="2025-08" db="UniProtKB">
        <authorList>
            <consortium name="RefSeq"/>
        </authorList>
    </citation>
    <scope>IDENTIFICATION</scope>
</reference>